<dbReference type="EMBL" id="BAAANY010000020">
    <property type="protein sequence ID" value="GAA1695873.1"/>
    <property type="molecule type" value="Genomic_DNA"/>
</dbReference>
<feature type="transmembrane region" description="Helical" evidence="1">
    <location>
        <begin position="169"/>
        <end position="198"/>
    </location>
</feature>
<keyword evidence="1" id="KW-0812">Transmembrane</keyword>
<name>A0ABN2HZ40_9ACTN</name>
<proteinExistence type="predicted"/>
<sequence>MERPIDESIPPEYLPPTADAVANRMAYRPVNVNVDASPSRLRGSLRSGRALVAATAPKIAARLPVTVTVTRKPPTYVPIQQSQVAVRPPDGTFVPMQVSSETVVREEVSPYAPHPYQVPHLYRVVVPKKPWNALAVLALPLALLLPLAGFLTGVVAVRQIRRTGDRGMALGTLGWIFGLTNTLFLAFAITIAVVGYAIKAGIEDGVHDAIVSIVDGILQWLFG</sequence>
<gene>
    <name evidence="2" type="ORF">GCM10009765_51370</name>
</gene>
<keyword evidence="1" id="KW-0472">Membrane</keyword>
<reference evidence="2 3" key="1">
    <citation type="journal article" date="2019" name="Int. J. Syst. Evol. Microbiol.">
        <title>The Global Catalogue of Microorganisms (GCM) 10K type strain sequencing project: providing services to taxonomists for standard genome sequencing and annotation.</title>
        <authorList>
            <consortium name="The Broad Institute Genomics Platform"/>
            <consortium name="The Broad Institute Genome Sequencing Center for Infectious Disease"/>
            <person name="Wu L."/>
            <person name="Ma J."/>
        </authorList>
    </citation>
    <scope>NUCLEOTIDE SEQUENCE [LARGE SCALE GENOMIC DNA]</scope>
    <source>
        <strain evidence="2 3">JCM 14718</strain>
    </source>
</reference>
<comment type="caution">
    <text evidence="2">The sequence shown here is derived from an EMBL/GenBank/DDBJ whole genome shotgun (WGS) entry which is preliminary data.</text>
</comment>
<evidence type="ECO:0008006" key="4">
    <source>
        <dbReference type="Google" id="ProtNLM"/>
    </source>
</evidence>
<accession>A0ABN2HZ40</accession>
<evidence type="ECO:0000313" key="3">
    <source>
        <dbReference type="Proteomes" id="UP001500618"/>
    </source>
</evidence>
<dbReference type="RefSeq" id="WP_163566840.1">
    <property type="nucleotide sequence ID" value="NZ_BAAANY010000020.1"/>
</dbReference>
<keyword evidence="3" id="KW-1185">Reference proteome</keyword>
<evidence type="ECO:0000313" key="2">
    <source>
        <dbReference type="EMBL" id="GAA1695873.1"/>
    </source>
</evidence>
<dbReference type="Proteomes" id="UP001500618">
    <property type="component" value="Unassembled WGS sequence"/>
</dbReference>
<keyword evidence="1" id="KW-1133">Transmembrane helix</keyword>
<evidence type="ECO:0000256" key="1">
    <source>
        <dbReference type="SAM" id="Phobius"/>
    </source>
</evidence>
<protein>
    <recommendedName>
        <fullName evidence="4">DUF4190 domain-containing protein</fullName>
    </recommendedName>
</protein>
<feature type="transmembrane region" description="Helical" evidence="1">
    <location>
        <begin position="131"/>
        <end position="157"/>
    </location>
</feature>
<organism evidence="2 3">
    <name type="scientific">Fodinicola feengrottensis</name>
    <dbReference type="NCBI Taxonomy" id="435914"/>
    <lineage>
        <taxon>Bacteria</taxon>
        <taxon>Bacillati</taxon>
        <taxon>Actinomycetota</taxon>
        <taxon>Actinomycetes</taxon>
        <taxon>Mycobacteriales</taxon>
        <taxon>Fodinicola</taxon>
    </lineage>
</organism>